<feature type="domain" description="Core-binding (CB)" evidence="11">
    <location>
        <begin position="1"/>
        <end position="86"/>
    </location>
</feature>
<dbReference type="OrthoDB" id="9801717at2"/>
<dbReference type="CDD" id="cd00798">
    <property type="entry name" value="INT_XerDC_C"/>
    <property type="match status" value="1"/>
</dbReference>
<reference evidence="12 13" key="1">
    <citation type="submission" date="2019-03" db="EMBL/GenBank/DDBJ databases">
        <title>Genomic Encyclopedia of Archaeal and Bacterial Type Strains, Phase II (KMG-II): from individual species to whole genera.</title>
        <authorList>
            <person name="Goeker M."/>
        </authorList>
    </citation>
    <scope>NUCLEOTIDE SEQUENCE [LARGE SCALE GENOMIC DNA]</scope>
    <source>
        <strain evidence="12 13">DSM 24323</strain>
    </source>
</reference>
<dbReference type="RefSeq" id="WP_133753674.1">
    <property type="nucleotide sequence ID" value="NZ_SOAW01000001.1"/>
</dbReference>
<dbReference type="Pfam" id="PF00589">
    <property type="entry name" value="Phage_integrase"/>
    <property type="match status" value="1"/>
</dbReference>
<gene>
    <name evidence="9" type="primary">xerC</name>
    <name evidence="12" type="ORF">CLV29_0712</name>
</gene>
<dbReference type="GO" id="GO:0007059">
    <property type="term" value="P:chromosome segregation"/>
    <property type="evidence" value="ECO:0007669"/>
    <property type="project" value="UniProtKB-UniRule"/>
</dbReference>
<evidence type="ECO:0000313" key="13">
    <source>
        <dbReference type="Proteomes" id="UP000295371"/>
    </source>
</evidence>
<feature type="active site" evidence="9">
    <location>
        <position position="273"/>
    </location>
</feature>
<dbReference type="Gene3D" id="1.10.150.130">
    <property type="match status" value="1"/>
</dbReference>
<dbReference type="InterPro" id="IPR004107">
    <property type="entry name" value="Integrase_SAM-like_N"/>
</dbReference>
<dbReference type="PROSITE" id="PS51898">
    <property type="entry name" value="TYR_RECOMBINASE"/>
    <property type="match status" value="1"/>
</dbReference>
<feature type="active site" evidence="9">
    <location>
        <position position="174"/>
    </location>
</feature>
<sequence>MTPPVLVRSFLDHVIVERGLSPNTAAGYRRDLDHYLAHLERAGVTDAEAITPQHITAFAADLAGRFAPSSVARAVAAVRSLHRFAVTETITSTDPAVEVKPPKLPQRLPKALPVDQVQRLLDTPDTSTVTGLRDAALLELLYGTGARVSEIVDLDVDDLTAPLEGAGGLRLIGKGNKERIVPLGSYARAAVEAWLVRGRPVWAAKTTAGPPSLLLNSRGNPLTRQLAHAVLARAGEAAELPVTISPHTLRHSYATHLLDGGADVRVVQELLGHASVTTTQLYTLVTVDHLREVYLSAHPRAR</sequence>
<dbReference type="Proteomes" id="UP000295371">
    <property type="component" value="Unassembled WGS sequence"/>
</dbReference>
<evidence type="ECO:0000256" key="4">
    <source>
        <dbReference type="ARBA" id="ARBA00022829"/>
    </source>
</evidence>
<evidence type="ECO:0000256" key="7">
    <source>
        <dbReference type="ARBA" id="ARBA00023172"/>
    </source>
</evidence>
<dbReference type="InterPro" id="IPR050090">
    <property type="entry name" value="Tyrosine_recombinase_XerCD"/>
</dbReference>
<comment type="subcellular location">
    <subcellularLocation>
        <location evidence="1 9">Cytoplasm</location>
    </subcellularLocation>
</comment>
<evidence type="ECO:0000256" key="9">
    <source>
        <dbReference type="HAMAP-Rule" id="MF_01808"/>
    </source>
</evidence>
<keyword evidence="3 9" id="KW-0132">Cell division</keyword>
<evidence type="ECO:0000256" key="3">
    <source>
        <dbReference type="ARBA" id="ARBA00022618"/>
    </source>
</evidence>
<comment type="similarity">
    <text evidence="9">Belongs to the 'phage' integrase family. XerC subfamily.</text>
</comment>
<dbReference type="PROSITE" id="PS51900">
    <property type="entry name" value="CB"/>
    <property type="match status" value="1"/>
</dbReference>
<keyword evidence="4 9" id="KW-0159">Chromosome partition</keyword>
<dbReference type="InterPro" id="IPR023009">
    <property type="entry name" value="Tyrosine_recombinase_XerC/XerD"/>
</dbReference>
<dbReference type="InterPro" id="IPR010998">
    <property type="entry name" value="Integrase_recombinase_N"/>
</dbReference>
<dbReference type="Pfam" id="PF02899">
    <property type="entry name" value="Phage_int_SAM_1"/>
    <property type="match status" value="1"/>
</dbReference>
<evidence type="ECO:0000256" key="6">
    <source>
        <dbReference type="ARBA" id="ARBA00023125"/>
    </source>
</evidence>
<evidence type="ECO:0000259" key="11">
    <source>
        <dbReference type="PROSITE" id="PS51900"/>
    </source>
</evidence>
<dbReference type="HAMAP" id="MF_01808">
    <property type="entry name" value="Recomb_XerC_XerD"/>
    <property type="match status" value="1"/>
</dbReference>
<dbReference type="InterPro" id="IPR013762">
    <property type="entry name" value="Integrase-like_cat_sf"/>
</dbReference>
<evidence type="ECO:0000313" key="12">
    <source>
        <dbReference type="EMBL" id="TDT33111.1"/>
    </source>
</evidence>
<organism evidence="12 13">
    <name type="scientific">Naumannella halotolerans</name>
    <dbReference type="NCBI Taxonomy" id="993414"/>
    <lineage>
        <taxon>Bacteria</taxon>
        <taxon>Bacillati</taxon>
        <taxon>Actinomycetota</taxon>
        <taxon>Actinomycetes</taxon>
        <taxon>Propionibacteriales</taxon>
        <taxon>Propionibacteriaceae</taxon>
        <taxon>Naumannella</taxon>
    </lineage>
</organism>
<dbReference type="InterPro" id="IPR011010">
    <property type="entry name" value="DNA_brk_join_enz"/>
</dbReference>
<feature type="active site" evidence="9">
    <location>
        <position position="250"/>
    </location>
</feature>
<dbReference type="GO" id="GO:0005737">
    <property type="term" value="C:cytoplasm"/>
    <property type="evidence" value="ECO:0007669"/>
    <property type="project" value="UniProtKB-SubCell"/>
</dbReference>
<dbReference type="PANTHER" id="PTHR30349:SF81">
    <property type="entry name" value="TYROSINE RECOMBINASE XERC"/>
    <property type="match status" value="1"/>
</dbReference>
<dbReference type="GO" id="GO:0009037">
    <property type="term" value="F:tyrosine-based site-specific recombinase activity"/>
    <property type="evidence" value="ECO:0007669"/>
    <property type="project" value="UniProtKB-UniRule"/>
</dbReference>
<comment type="subunit">
    <text evidence="9">Forms a cyclic heterotetrameric complex composed of two molecules of XerC and two molecules of XerD.</text>
</comment>
<evidence type="ECO:0000256" key="2">
    <source>
        <dbReference type="ARBA" id="ARBA00022490"/>
    </source>
</evidence>
<protein>
    <recommendedName>
        <fullName evidence="9">Tyrosine recombinase XerC</fullName>
    </recommendedName>
</protein>
<feature type="active site" evidence="9">
    <location>
        <position position="247"/>
    </location>
</feature>
<evidence type="ECO:0000256" key="1">
    <source>
        <dbReference type="ARBA" id="ARBA00004496"/>
    </source>
</evidence>
<dbReference type="NCBIfam" id="NF001399">
    <property type="entry name" value="PRK00283.1"/>
    <property type="match status" value="1"/>
</dbReference>
<keyword evidence="13" id="KW-1185">Reference proteome</keyword>
<dbReference type="PANTHER" id="PTHR30349">
    <property type="entry name" value="PHAGE INTEGRASE-RELATED"/>
    <property type="match status" value="1"/>
</dbReference>
<keyword evidence="2 9" id="KW-0963">Cytoplasm</keyword>
<dbReference type="GO" id="GO:0051301">
    <property type="term" value="P:cell division"/>
    <property type="evidence" value="ECO:0007669"/>
    <property type="project" value="UniProtKB-KW"/>
</dbReference>
<dbReference type="EMBL" id="SOAW01000001">
    <property type="protein sequence ID" value="TDT33111.1"/>
    <property type="molecule type" value="Genomic_DNA"/>
</dbReference>
<keyword evidence="6 9" id="KW-0238">DNA-binding</keyword>
<keyword evidence="7 9" id="KW-0233">DNA recombination</keyword>
<feature type="domain" description="Tyr recombinase" evidence="10">
    <location>
        <begin position="107"/>
        <end position="295"/>
    </location>
</feature>
<evidence type="ECO:0000259" key="10">
    <source>
        <dbReference type="PROSITE" id="PS51898"/>
    </source>
</evidence>
<dbReference type="AlphaFoldDB" id="A0A4R7J6T1"/>
<keyword evidence="5 9" id="KW-0229">DNA integration</keyword>
<feature type="active site" description="O-(3'-phospho-DNA)-tyrosine intermediate" evidence="9">
    <location>
        <position position="282"/>
    </location>
</feature>
<keyword evidence="8 9" id="KW-0131">Cell cycle</keyword>
<dbReference type="InterPro" id="IPR002104">
    <property type="entry name" value="Integrase_catalytic"/>
</dbReference>
<dbReference type="GO" id="GO:0003677">
    <property type="term" value="F:DNA binding"/>
    <property type="evidence" value="ECO:0007669"/>
    <property type="project" value="UniProtKB-UniRule"/>
</dbReference>
<comment type="function">
    <text evidence="9">Site-specific tyrosine recombinase, which acts by catalyzing the cutting and rejoining of the recombining DNA molecules. The XerC-XerD complex is essential to convert dimers of the bacterial chromosome into monomers to permit their segregation at cell division. It also contributes to the segregational stability of plasmids.</text>
</comment>
<evidence type="ECO:0000256" key="5">
    <source>
        <dbReference type="ARBA" id="ARBA00022908"/>
    </source>
</evidence>
<accession>A0A4R7J6T1</accession>
<dbReference type="InterPro" id="IPR044068">
    <property type="entry name" value="CB"/>
</dbReference>
<proteinExistence type="inferred from homology"/>
<dbReference type="GO" id="GO:0006313">
    <property type="term" value="P:DNA transposition"/>
    <property type="evidence" value="ECO:0007669"/>
    <property type="project" value="UniProtKB-UniRule"/>
</dbReference>
<dbReference type="Gene3D" id="1.10.443.10">
    <property type="entry name" value="Intergrase catalytic core"/>
    <property type="match status" value="1"/>
</dbReference>
<name>A0A4R7J6T1_9ACTN</name>
<evidence type="ECO:0000256" key="8">
    <source>
        <dbReference type="ARBA" id="ARBA00023306"/>
    </source>
</evidence>
<dbReference type="SUPFAM" id="SSF56349">
    <property type="entry name" value="DNA breaking-rejoining enzymes"/>
    <property type="match status" value="1"/>
</dbReference>
<comment type="caution">
    <text evidence="12">The sequence shown here is derived from an EMBL/GenBank/DDBJ whole genome shotgun (WGS) entry which is preliminary data.</text>
</comment>
<feature type="active site" evidence="9">
    <location>
        <position position="147"/>
    </location>
</feature>